<organism evidence="1 2">
    <name type="scientific">Venenivibrio stagnispumantis</name>
    <dbReference type="NCBI Taxonomy" id="407998"/>
    <lineage>
        <taxon>Bacteria</taxon>
        <taxon>Pseudomonadati</taxon>
        <taxon>Aquificota</taxon>
        <taxon>Aquificia</taxon>
        <taxon>Aquificales</taxon>
        <taxon>Hydrogenothermaceae</taxon>
        <taxon>Venenivibrio</taxon>
    </lineage>
</organism>
<evidence type="ECO:0000313" key="2">
    <source>
        <dbReference type="Proteomes" id="UP001157947"/>
    </source>
</evidence>
<evidence type="ECO:0008006" key="3">
    <source>
        <dbReference type="Google" id="ProtNLM"/>
    </source>
</evidence>
<protein>
    <recommendedName>
        <fullName evidence="3">WG repeat-containing protein</fullName>
    </recommendedName>
</protein>
<name>A0AA45WKZ4_9AQUI</name>
<comment type="caution">
    <text evidence="1">The sequence shown here is derived from an EMBL/GenBank/DDBJ whole genome shotgun (WGS) entry which is preliminary data.</text>
</comment>
<dbReference type="AlphaFoldDB" id="A0AA45WKZ4"/>
<sequence>MYRLEENQLYFYISKDGERVSDYFGWIFKEGLLKNESEYFIATKEIVKDIPEPLKKLHKVKWAIYNLEKKLTPEFDWISTAGLIKSQSPYFKITQGKIEAIYSLEGQVSEEFEKIRDRGVITGESEIFWGKRNKKWALYDLKTGQKLTDDFKSSVIAGAVIGKGNYFVGSYGEEIFYIFDLKSGKCLTKPFDEHKLIEILKHGDLEKAVEELK</sequence>
<dbReference type="EMBL" id="FXTX01000006">
    <property type="protein sequence ID" value="SMP09054.1"/>
    <property type="molecule type" value="Genomic_DNA"/>
</dbReference>
<gene>
    <name evidence="1" type="ORF">SAMN06264868_10668</name>
</gene>
<reference evidence="1" key="1">
    <citation type="submission" date="2017-05" db="EMBL/GenBank/DDBJ databases">
        <authorList>
            <person name="Varghese N."/>
            <person name="Submissions S."/>
        </authorList>
    </citation>
    <scope>NUCLEOTIDE SEQUENCE</scope>
    <source>
        <strain evidence="1">DSM 18763</strain>
    </source>
</reference>
<dbReference type="SUPFAM" id="SSF69322">
    <property type="entry name" value="Tricorn protease domain 2"/>
    <property type="match status" value="1"/>
</dbReference>
<dbReference type="Proteomes" id="UP001157947">
    <property type="component" value="Unassembled WGS sequence"/>
</dbReference>
<proteinExistence type="predicted"/>
<keyword evidence="2" id="KW-1185">Reference proteome</keyword>
<dbReference type="RefSeq" id="WP_265134092.1">
    <property type="nucleotide sequence ID" value="NZ_FXTX01000006.1"/>
</dbReference>
<evidence type="ECO:0000313" key="1">
    <source>
        <dbReference type="EMBL" id="SMP09054.1"/>
    </source>
</evidence>
<accession>A0AA45WKZ4</accession>